<feature type="region of interest" description="Disordered" evidence="1">
    <location>
        <begin position="1"/>
        <end position="83"/>
    </location>
</feature>
<comment type="caution">
    <text evidence="2">The sequence shown here is derived from an EMBL/GenBank/DDBJ whole genome shotgun (WGS) entry which is preliminary data.</text>
</comment>
<evidence type="ECO:0000313" key="2">
    <source>
        <dbReference type="EMBL" id="KAF3143822.1"/>
    </source>
</evidence>
<evidence type="ECO:0000313" key="3">
    <source>
        <dbReference type="Proteomes" id="UP000480548"/>
    </source>
</evidence>
<protein>
    <submittedName>
        <fullName evidence="2">Uncharacterized protein</fullName>
    </submittedName>
</protein>
<dbReference type="AlphaFoldDB" id="A0A7C8JV84"/>
<name>A0A7C8JV84_ORBOL</name>
<feature type="compositionally biased region" description="Acidic residues" evidence="1">
    <location>
        <begin position="16"/>
        <end position="44"/>
    </location>
</feature>
<organism evidence="2 3">
    <name type="scientific">Orbilia oligospora</name>
    <name type="common">Nematode-trapping fungus</name>
    <name type="synonym">Arthrobotrys oligospora</name>
    <dbReference type="NCBI Taxonomy" id="2813651"/>
    <lineage>
        <taxon>Eukaryota</taxon>
        <taxon>Fungi</taxon>
        <taxon>Dikarya</taxon>
        <taxon>Ascomycota</taxon>
        <taxon>Pezizomycotina</taxon>
        <taxon>Orbiliomycetes</taxon>
        <taxon>Orbiliales</taxon>
        <taxon>Orbiliaceae</taxon>
        <taxon>Orbilia</taxon>
    </lineage>
</organism>
<gene>
    <name evidence="2" type="ORF">TWF703_010228</name>
</gene>
<dbReference type="Proteomes" id="UP000480548">
    <property type="component" value="Unassembled WGS sequence"/>
</dbReference>
<proteinExistence type="predicted"/>
<dbReference type="EMBL" id="WIQZ01000008">
    <property type="protein sequence ID" value="KAF3143822.1"/>
    <property type="molecule type" value="Genomic_DNA"/>
</dbReference>
<evidence type="ECO:0000256" key="1">
    <source>
        <dbReference type="SAM" id="MobiDB-lite"/>
    </source>
</evidence>
<sequence>MSDPKRVKLYSSDPIGSEEEEEEEEQEADSDPNDPEEDSIDEENDIKVVNHPIRPRAPAEVSIYEDNDDDDDDDNSENDFDSEFDNYGVARRLCKIMLNGVTDGDYLGGNIAYSKCYTGAPNPGLAVVPYGILRLPLSRRDVEAAIKTANLSLPVDGVLEVLPDLIEIRNPHWIKWVEKELLPEVVKSLGLEGKSNIIPVFQGVRVYSGGATAGQMQSSESGHDNIGTLEVMLPSEFLGGGVVMSSLHGTEKVESGGRSEFDTVAAACAPVSDGYKVTMVYKLSAHISPKPLASRLFPSGGIITAVQDIATADEPVAYALEHQKYSPTDLEEKKFVGLDSTLVHHLIQAVKTVGDLSLYCGYIETTYESGGREVPDSIGYSKLDGYNHIDLDIDRVSMNFELDNMVHLAGFERTFGTKDDTYWAGPILTLGPRLSGIEMEVDGGVEPDDPLAEEDPYEEYEKKHISCCIFLFPTSAVKSLNVRTRVLLNSQSSWHDLKVVINSVPPPMNNPKYIEAICDIVVEACLMSKPFTDADIEDAGNFLKDSLRGISAADLQGVCDILARSMVSIIEKEGDSENKVEQKTSCSYHNYYPSRPRPPPPRTYTIVAQNFTRMLRLFPFEISEIFLPRFAGVLGSKFLVVDDNVIVAIRLLFELMSQEPEGRFTSILRKIFVQHPNENFRRMLDAEIKGRSCPMILEIWGPLAFKTHEYIVEGIRKRFESNSELCFAYMDHQIAGFDAPGGPVLGRVQQLEWQLTSYFKILQELGDPDLVRLIVQLLSAVKPKGHKQWVLEALKGVAHEIKELPSSSMLLQLQPGVVKTFLGNYQNAVFNLHPKLKSPPHTASLALPKITVCARPASCSLCDPLNSFLTSTTREHFTATSRNGEKLHYKQASESIGREIRRKKDFQGRHNEEVDEFRAALAVRRSLLAAIGVGVDDEGRIIGTADQPYTGNSLAAAPNFGFGTTSGGVKRKVIDLTSD</sequence>
<accession>A0A7C8JV84</accession>
<reference evidence="2 3" key="1">
    <citation type="submission" date="2019-06" db="EMBL/GenBank/DDBJ databases">
        <authorList>
            <person name="Palmer J.M."/>
        </authorList>
    </citation>
    <scope>NUCLEOTIDE SEQUENCE [LARGE SCALE GENOMIC DNA]</scope>
    <source>
        <strain evidence="2 3">TWF703</strain>
    </source>
</reference>
<feature type="compositionally biased region" description="Acidic residues" evidence="1">
    <location>
        <begin position="63"/>
        <end position="83"/>
    </location>
</feature>